<evidence type="ECO:0000313" key="3">
    <source>
        <dbReference type="WBParaSite" id="HPBE_0001780201-mRNA-1"/>
    </source>
</evidence>
<reference evidence="1 2" key="1">
    <citation type="submission" date="2018-11" db="EMBL/GenBank/DDBJ databases">
        <authorList>
            <consortium name="Pathogen Informatics"/>
        </authorList>
    </citation>
    <scope>NUCLEOTIDE SEQUENCE [LARGE SCALE GENOMIC DNA]</scope>
</reference>
<proteinExistence type="predicted"/>
<protein>
    <submittedName>
        <fullName evidence="3">LZ_Tnp_IS66 domain-containing protein</fullName>
    </submittedName>
</protein>
<evidence type="ECO:0000313" key="2">
    <source>
        <dbReference type="Proteomes" id="UP000050761"/>
    </source>
</evidence>
<accession>A0A183G7M4</accession>
<name>A0A183G7M4_HELPZ</name>
<keyword evidence="2" id="KW-1185">Reference proteome</keyword>
<gene>
    <name evidence="1" type="ORF">HPBE_LOCUS17801</name>
</gene>
<evidence type="ECO:0000313" key="1">
    <source>
        <dbReference type="EMBL" id="VDP09929.1"/>
    </source>
</evidence>
<dbReference type="AlphaFoldDB" id="A0A183G7M4"/>
<dbReference type="Proteomes" id="UP000050761">
    <property type="component" value="Unassembled WGS sequence"/>
</dbReference>
<dbReference type="EMBL" id="UZAH01030270">
    <property type="protein sequence ID" value="VDP09929.1"/>
    <property type="molecule type" value="Genomic_DNA"/>
</dbReference>
<dbReference type="WBParaSite" id="HPBE_0001780201-mRNA-1">
    <property type="protein sequence ID" value="HPBE_0001780201-mRNA-1"/>
    <property type="gene ID" value="HPBE_0001780201"/>
</dbReference>
<organism evidence="2 3">
    <name type="scientific">Heligmosomoides polygyrus</name>
    <name type="common">Parasitic roundworm</name>
    <dbReference type="NCBI Taxonomy" id="6339"/>
    <lineage>
        <taxon>Eukaryota</taxon>
        <taxon>Metazoa</taxon>
        <taxon>Ecdysozoa</taxon>
        <taxon>Nematoda</taxon>
        <taxon>Chromadorea</taxon>
        <taxon>Rhabditida</taxon>
        <taxon>Rhabditina</taxon>
        <taxon>Rhabditomorpha</taxon>
        <taxon>Strongyloidea</taxon>
        <taxon>Heligmosomidae</taxon>
        <taxon>Heligmosomoides</taxon>
    </lineage>
</organism>
<reference evidence="3" key="2">
    <citation type="submission" date="2019-09" db="UniProtKB">
        <authorList>
            <consortium name="WormBaseParasite"/>
        </authorList>
    </citation>
    <scope>IDENTIFICATION</scope>
</reference>
<sequence length="200" mass="23062">MFVRDSELSVEQIPDLIAAIMKEQELLQEKLRRKETELEELAHFEPQAAEQTAAKETPSMFHHQRKKGWLRKICERYGLDLAAAHAQLVTSWTADEENRAERVFDIDDTLNCLHEEFRCQSQKLLLLPEVPQMELSDCNVSVSVIAGDVIPRLPEPAYSHRVETVLEAARIIAIYQGCGTMREKILWILDPDRKLSRQRA</sequence>
<accession>A0A3P8ED21</accession>